<comment type="caution">
    <text evidence="2">The sequence shown here is derived from an EMBL/GenBank/DDBJ whole genome shotgun (WGS) entry which is preliminary data.</text>
</comment>
<organism evidence="2 3">
    <name type="scientific">Rhodoplanes azumiensis</name>
    <dbReference type="NCBI Taxonomy" id="1897628"/>
    <lineage>
        <taxon>Bacteria</taxon>
        <taxon>Pseudomonadati</taxon>
        <taxon>Pseudomonadota</taxon>
        <taxon>Alphaproteobacteria</taxon>
        <taxon>Hyphomicrobiales</taxon>
        <taxon>Nitrobacteraceae</taxon>
        <taxon>Rhodoplanes</taxon>
    </lineage>
</organism>
<dbReference type="EMBL" id="JBHUIW010000008">
    <property type="protein sequence ID" value="MFD2182304.1"/>
    <property type="molecule type" value="Genomic_DNA"/>
</dbReference>
<protein>
    <submittedName>
        <fullName evidence="2">Antitoxin MazE family protein</fullName>
    </submittedName>
</protein>
<keyword evidence="3" id="KW-1185">Reference proteome</keyword>
<proteinExistence type="predicted"/>
<gene>
    <name evidence="2" type="ORF">ACFSOX_09085</name>
</gene>
<evidence type="ECO:0000313" key="3">
    <source>
        <dbReference type="Proteomes" id="UP001597314"/>
    </source>
</evidence>
<dbReference type="RefSeq" id="WP_378477485.1">
    <property type="nucleotide sequence ID" value="NZ_JBHUIW010000008.1"/>
</dbReference>
<feature type="region of interest" description="Disordered" evidence="1">
    <location>
        <begin position="1"/>
        <end position="29"/>
    </location>
</feature>
<feature type="compositionally biased region" description="Basic residues" evidence="1">
    <location>
        <begin position="1"/>
        <end position="18"/>
    </location>
</feature>
<evidence type="ECO:0000256" key="1">
    <source>
        <dbReference type="SAM" id="MobiDB-lite"/>
    </source>
</evidence>
<sequence>MPARAKKPPPKSPRQRMQTRREAMRARGLRPVQHWVPDLRDPAVRADILRQGRLLARHSENAAIDAWIDDVYEPDDR</sequence>
<dbReference type="InterPro" id="IPR021558">
    <property type="entry name" value="MazE-like"/>
</dbReference>
<dbReference type="Proteomes" id="UP001597314">
    <property type="component" value="Unassembled WGS sequence"/>
</dbReference>
<evidence type="ECO:0000313" key="2">
    <source>
        <dbReference type="EMBL" id="MFD2182304.1"/>
    </source>
</evidence>
<dbReference type="Pfam" id="PF11455">
    <property type="entry name" value="MazE-like"/>
    <property type="match status" value="1"/>
</dbReference>
<name>A0ABW5AH78_9BRAD</name>
<accession>A0ABW5AH78</accession>
<reference evidence="3" key="1">
    <citation type="journal article" date="2019" name="Int. J. Syst. Evol. Microbiol.">
        <title>The Global Catalogue of Microorganisms (GCM) 10K type strain sequencing project: providing services to taxonomists for standard genome sequencing and annotation.</title>
        <authorList>
            <consortium name="The Broad Institute Genomics Platform"/>
            <consortium name="The Broad Institute Genome Sequencing Center for Infectious Disease"/>
            <person name="Wu L."/>
            <person name="Ma J."/>
        </authorList>
    </citation>
    <scope>NUCLEOTIDE SEQUENCE [LARGE SCALE GENOMIC DNA]</scope>
    <source>
        <strain evidence="3">CGMCC 1.6774</strain>
    </source>
</reference>